<dbReference type="EMBL" id="LHPI01000001">
    <property type="protein sequence ID" value="KOO09391.1"/>
    <property type="molecule type" value="Genomic_DNA"/>
</dbReference>
<gene>
    <name evidence="3" type="ORF">AKJ31_03290</name>
</gene>
<dbReference type="Proteomes" id="UP000037530">
    <property type="component" value="Unassembled WGS sequence"/>
</dbReference>
<keyword evidence="4" id="KW-1185">Reference proteome</keyword>
<feature type="transmembrane region" description="Helical" evidence="2">
    <location>
        <begin position="155"/>
        <end position="173"/>
    </location>
</feature>
<dbReference type="STRING" id="171383.AKJ31_03290"/>
<dbReference type="RefSeq" id="WP_053407649.1">
    <property type="nucleotide sequence ID" value="NZ_DAIPHI010000067.1"/>
</dbReference>
<comment type="caution">
    <text evidence="3">The sequence shown here is derived from an EMBL/GenBank/DDBJ whole genome shotgun (WGS) entry which is preliminary data.</text>
</comment>
<name>A0A0M0I4Y6_9VIBR</name>
<evidence type="ECO:0000313" key="3">
    <source>
        <dbReference type="EMBL" id="KOO09391.1"/>
    </source>
</evidence>
<organism evidence="3 4">
    <name type="scientific">Vibrio hepatarius</name>
    <dbReference type="NCBI Taxonomy" id="171383"/>
    <lineage>
        <taxon>Bacteria</taxon>
        <taxon>Pseudomonadati</taxon>
        <taxon>Pseudomonadota</taxon>
        <taxon>Gammaproteobacteria</taxon>
        <taxon>Vibrionales</taxon>
        <taxon>Vibrionaceae</taxon>
        <taxon>Vibrio</taxon>
        <taxon>Vibrio oreintalis group</taxon>
    </lineage>
</organism>
<keyword evidence="2" id="KW-0472">Membrane</keyword>
<feature type="region of interest" description="Disordered" evidence="1">
    <location>
        <begin position="110"/>
        <end position="147"/>
    </location>
</feature>
<proteinExistence type="predicted"/>
<dbReference type="AlphaFoldDB" id="A0A0M0I4Y6"/>
<accession>A0A0M0I4Y6</accession>
<dbReference type="OrthoDB" id="6307645at2"/>
<keyword evidence="2" id="KW-0812">Transmembrane</keyword>
<evidence type="ECO:0000313" key="4">
    <source>
        <dbReference type="Proteomes" id="UP000037530"/>
    </source>
</evidence>
<keyword evidence="2" id="KW-1133">Transmembrane helix</keyword>
<reference evidence="4" key="1">
    <citation type="submission" date="2015-08" db="EMBL/GenBank/DDBJ databases">
        <title>Vibrio galatheae sp. nov., a novel member of the Vibrionaceae family isolated from the Solomon Islands.</title>
        <authorList>
            <person name="Giubergia S."/>
            <person name="Machado H."/>
            <person name="Mateiu R.V."/>
            <person name="Gram L."/>
        </authorList>
    </citation>
    <scope>NUCLEOTIDE SEQUENCE [LARGE SCALE GENOMIC DNA]</scope>
    <source>
        <strain evidence="4">DSM 19134</strain>
    </source>
</reference>
<protein>
    <submittedName>
        <fullName evidence="3">Uncharacterized protein</fullName>
    </submittedName>
</protein>
<dbReference type="PATRIC" id="fig|171383.3.peg.679"/>
<evidence type="ECO:0000256" key="2">
    <source>
        <dbReference type="SAM" id="Phobius"/>
    </source>
</evidence>
<sequence length="178" mass="18769">MAQLPSTHPGIKSKNPIAGYMVCACDSVTTLHHFRGDDRQGLYSNCPKCGTSVSKAAEYQARLKAALVPDLDQLPASVLAALSGNDSRTEPGDTLVIESPIVDAVEVSEINEPPGTDPRTSPRLPATAETVDAKPNETTEEPGIEPRTTPRVAKWLLGLGLLVTAAIGGRVAYVKIKG</sequence>
<evidence type="ECO:0000256" key="1">
    <source>
        <dbReference type="SAM" id="MobiDB-lite"/>
    </source>
</evidence>